<dbReference type="Proteomes" id="UP001212997">
    <property type="component" value="Unassembled WGS sequence"/>
</dbReference>
<evidence type="ECO:0000313" key="2">
    <source>
        <dbReference type="EMBL" id="KAJ3473096.1"/>
    </source>
</evidence>
<keyword evidence="1" id="KW-0175">Coiled coil</keyword>
<accession>A0AAD5UNM3</accession>
<reference evidence="2" key="1">
    <citation type="submission" date="2022-07" db="EMBL/GenBank/DDBJ databases">
        <title>Genome Sequence of Physisporinus lineatus.</title>
        <authorList>
            <person name="Buettner E."/>
        </authorList>
    </citation>
    <scope>NUCLEOTIDE SEQUENCE</scope>
    <source>
        <strain evidence="2">VT162</strain>
    </source>
</reference>
<feature type="coiled-coil region" evidence="1">
    <location>
        <begin position="203"/>
        <end position="230"/>
    </location>
</feature>
<name>A0AAD5UNM3_9APHY</name>
<gene>
    <name evidence="2" type="ORF">NLI96_g13135</name>
</gene>
<sequence>MPLEKLRELFAKPVDELQLNYPKVEYLKNLGFEAFLVTLNVGTETFPTCFNLIKDGKNEVSWNHFEADGKHTLFKISEEFCGRNVHLLTNDIDLIKSISKAGFAPLQLGLFGMSLARSNLIPKATLNIGTTMFGALIGKAEALKRRKNSLLIGEKKRDPIFPMKNGEIGSIRQGSETKRIGRENMTEYIAPLSLWLVHFGGLEAADIKRLKQLEQENARLKKMLAERDLELDVMKEINAKNCDDDLVAVYALRLHLRNPESEMILGPIEMQDARSGTVDQQLAQIWIASLGDPEQVLLASGGEFAGNKA</sequence>
<proteinExistence type="predicted"/>
<keyword evidence="3" id="KW-1185">Reference proteome</keyword>
<organism evidence="2 3">
    <name type="scientific">Meripilus lineatus</name>
    <dbReference type="NCBI Taxonomy" id="2056292"/>
    <lineage>
        <taxon>Eukaryota</taxon>
        <taxon>Fungi</taxon>
        <taxon>Dikarya</taxon>
        <taxon>Basidiomycota</taxon>
        <taxon>Agaricomycotina</taxon>
        <taxon>Agaricomycetes</taxon>
        <taxon>Polyporales</taxon>
        <taxon>Meripilaceae</taxon>
        <taxon>Meripilus</taxon>
    </lineage>
</organism>
<dbReference type="AlphaFoldDB" id="A0AAD5UNM3"/>
<comment type="caution">
    <text evidence="2">The sequence shown here is derived from an EMBL/GenBank/DDBJ whole genome shotgun (WGS) entry which is preliminary data.</text>
</comment>
<evidence type="ECO:0000256" key="1">
    <source>
        <dbReference type="SAM" id="Coils"/>
    </source>
</evidence>
<evidence type="ECO:0000313" key="3">
    <source>
        <dbReference type="Proteomes" id="UP001212997"/>
    </source>
</evidence>
<protein>
    <submittedName>
        <fullName evidence="2">Uncharacterized protein</fullName>
    </submittedName>
</protein>
<dbReference type="EMBL" id="JANAWD010001569">
    <property type="protein sequence ID" value="KAJ3473096.1"/>
    <property type="molecule type" value="Genomic_DNA"/>
</dbReference>